<accession>A0A6H0XTG9</accession>
<feature type="compositionally biased region" description="Low complexity" evidence="2">
    <location>
        <begin position="384"/>
        <end position="408"/>
    </location>
</feature>
<feature type="compositionally biased region" description="Basic and acidic residues" evidence="2">
    <location>
        <begin position="847"/>
        <end position="860"/>
    </location>
</feature>
<name>A0A6H0XTG9_9PEZI</name>
<dbReference type="InterPro" id="IPR051492">
    <property type="entry name" value="Dynamin-Rho_GEF"/>
</dbReference>
<dbReference type="PROSITE" id="PS51021">
    <property type="entry name" value="BAR"/>
    <property type="match status" value="1"/>
</dbReference>
<feature type="region of interest" description="Disordered" evidence="2">
    <location>
        <begin position="35"/>
        <end position="93"/>
    </location>
</feature>
<feature type="region of interest" description="Disordered" evidence="2">
    <location>
        <begin position="128"/>
        <end position="259"/>
    </location>
</feature>
<feature type="compositionally biased region" description="Polar residues" evidence="2">
    <location>
        <begin position="862"/>
        <end position="871"/>
    </location>
</feature>
<feature type="domain" description="BAR" evidence="4">
    <location>
        <begin position="1276"/>
        <end position="1499"/>
    </location>
</feature>
<feature type="compositionally biased region" description="Polar residues" evidence="2">
    <location>
        <begin position="1657"/>
        <end position="1667"/>
    </location>
</feature>
<feature type="region of interest" description="Disordered" evidence="2">
    <location>
        <begin position="910"/>
        <end position="1018"/>
    </location>
</feature>
<dbReference type="InterPro" id="IPR027267">
    <property type="entry name" value="AH/BAR_dom_sf"/>
</dbReference>
<feature type="compositionally biased region" description="Polar residues" evidence="2">
    <location>
        <begin position="1534"/>
        <end position="1559"/>
    </location>
</feature>
<feature type="compositionally biased region" description="Low complexity" evidence="2">
    <location>
        <begin position="1100"/>
        <end position="1114"/>
    </location>
</feature>
<dbReference type="SUPFAM" id="SSF103657">
    <property type="entry name" value="BAR/IMD domain-like"/>
    <property type="match status" value="1"/>
</dbReference>
<dbReference type="CDD" id="cd00160">
    <property type="entry name" value="RhoGEF"/>
    <property type="match status" value="1"/>
</dbReference>
<feature type="region of interest" description="Disordered" evidence="2">
    <location>
        <begin position="590"/>
        <end position="616"/>
    </location>
</feature>
<dbReference type="SMART" id="SM00325">
    <property type="entry name" value="RhoGEF"/>
    <property type="match status" value="1"/>
</dbReference>
<feature type="region of interest" description="Disordered" evidence="2">
    <location>
        <begin position="1610"/>
        <end position="1641"/>
    </location>
</feature>
<dbReference type="InterPro" id="IPR004148">
    <property type="entry name" value="BAR_dom"/>
</dbReference>
<feature type="compositionally biased region" description="Polar residues" evidence="2">
    <location>
        <begin position="162"/>
        <end position="192"/>
    </location>
</feature>
<feature type="compositionally biased region" description="Polar residues" evidence="2">
    <location>
        <begin position="1611"/>
        <end position="1640"/>
    </location>
</feature>
<dbReference type="PROSITE" id="PS50010">
    <property type="entry name" value="DH_2"/>
    <property type="match status" value="1"/>
</dbReference>
<evidence type="ECO:0000313" key="6">
    <source>
        <dbReference type="Proteomes" id="UP000503462"/>
    </source>
</evidence>
<feature type="compositionally biased region" description="Low complexity" evidence="2">
    <location>
        <begin position="318"/>
        <end position="333"/>
    </location>
</feature>
<evidence type="ECO:0000256" key="1">
    <source>
        <dbReference type="ARBA" id="ARBA00022658"/>
    </source>
</evidence>
<organism evidence="5 6">
    <name type="scientific">Peltaster fructicola</name>
    <dbReference type="NCBI Taxonomy" id="286661"/>
    <lineage>
        <taxon>Eukaryota</taxon>
        <taxon>Fungi</taxon>
        <taxon>Dikarya</taxon>
        <taxon>Ascomycota</taxon>
        <taxon>Pezizomycotina</taxon>
        <taxon>Dothideomycetes</taxon>
        <taxon>Dothideomycetes incertae sedis</taxon>
        <taxon>Peltaster</taxon>
    </lineage>
</organism>
<evidence type="ECO:0000259" key="4">
    <source>
        <dbReference type="PROSITE" id="PS51021"/>
    </source>
</evidence>
<evidence type="ECO:0000259" key="3">
    <source>
        <dbReference type="PROSITE" id="PS50010"/>
    </source>
</evidence>
<dbReference type="Pfam" id="PF00621">
    <property type="entry name" value="RhoGEF"/>
    <property type="match status" value="1"/>
</dbReference>
<feature type="domain" description="DH" evidence="3">
    <location>
        <begin position="1019"/>
        <end position="1241"/>
    </location>
</feature>
<keyword evidence="6" id="KW-1185">Reference proteome</keyword>
<feature type="compositionally biased region" description="Polar residues" evidence="2">
    <location>
        <begin position="410"/>
        <end position="420"/>
    </location>
</feature>
<feature type="region of interest" description="Disordered" evidence="2">
    <location>
        <begin position="1648"/>
        <end position="1667"/>
    </location>
</feature>
<dbReference type="InterPro" id="IPR035899">
    <property type="entry name" value="DBL_dom_sf"/>
</dbReference>
<keyword evidence="1" id="KW-0344">Guanine-nucleotide releasing factor</keyword>
<dbReference type="Gene3D" id="1.20.900.10">
    <property type="entry name" value="Dbl homology (DH) domain"/>
    <property type="match status" value="1"/>
</dbReference>
<dbReference type="OrthoDB" id="10256089at2759"/>
<sequence>MQSGKQTDDWAATAAAAAAASAAATATAAQTHHLPYMSANNSGPVDPHEFYQSFSSDASATSPVESSPRGYEAAARSYSQSPERARHNSGAGLLTAGVQHLQSVKSQPVLSSRPPARVKDLADKFDQEIANGLPTNRIPNEKYRRQLPRASGQKSPPRKRAANSTYHTPSTSFEAPTSFSSDGTIISTQSQPARKPQPRQKDQPLFGELTSDGQWNGNFDFSNYSPTDYFSGSRRGSDGDLALGRRHSQTDLYHPGYTPVATLSHKRSQSDMTALHTTNLHRQPDSPDVPHLATSLQRAIGSPPTPHPSRIPVRGRLAGSSPSTPGTPRSASALPVPTSRVKPFEGKENAASTNTHSKRYNPPVLPPSQLLSAKIVAPPPKVSPPLRSSRPRQPVSSATTAASRARAANAQPSPISPTTKRPSEQWLGKPYDPKEERSKRKIPQLGKVDFAERRARIQRAISQNLGQSQSLESLRSRSRAASRASNRPTTAGADQEKNNVVDQHQAAVFNQETDDLGLASVNASARQSLSVDTSNLPQPSAAEDIQTAATEFTEFEFEESPTSTRTVQPTAQTSIASVAELPLLSAGVYQPPAKKKTAEPKQETQIDPPVPTANDSWELNRSLADHGSIKIMLDNNSDLSYLDQLRAAKSQQVEPANHEEASSQPSANLPIDQDDDSPIDPGLRNSASKQSLQARASAPKQPELQNDSFVLRAINTYRNTGVIPPEFLHDIDAHSIDLYRISANGGTDAAVVQNLLNSIATQHMLEHGEHSVELQDEPIATPHTPASAVHPGTALVYDAHSYEATPERRSQDAVLGSDDEDEWAAQIRRADEQWERQQRGEGPMFQDDDKPQPPPKDEGYTPHSSIGPTSNLATTWISSEHHDAALERLSGRDASSKNVDSVISEEAVIAASVASPPPGHATPLPPPTLPYGMQDSPILHQTSPEHFGRQSPRMRKTFSGVGSTSSRPSFDSQRQVQLAPASQSFSSFGESTKVGSSDAGGEKSTQTPSPSPEQKRLQKRRHIMRELLDTENTYHQDLKIIEDIYKATVNEIVTPEDKKTLFGNCDDIERFSLQFYDQLRKAVSAMYTPSKNVRWGNRRGSISTTQSDGTGQTSMLSSEPVDEDRDRTTFIGKVFLEHLPRMEQLYGAYLRNHDAANQRLSALQTNPTVKCWLDECHNNASDITSAWDLDSLLVKPTQRVSKYPLILQQLLETTPAEHPDHEALKAAVKDTIAMLTRINDAKKRSDLVEQMISGKRKDTDVRSGLAKAFGRRTERLKERVGISEVFQDAEFDALAQSFGGHYIRLQVTMRDFQDYVNQVDKAIQNTNNIASALELYTDVHQSSLPEIESKWRRYGQVARELTNVSLQAHKAAVQRRVITPLIALIKIHESPQRAINKRKKHIVDYAKCKSIEKRGERPDKKTLEASEMYEALNDQLKIELPKLYDMTAQVVVACLQCFIDSQLEWQSTWERKLKPMLNTTDIPSTVEEIEPAFTADYELVRSRLTELALCNGAILADTANFLAPSFDGDLTKSTSTLESKARITSTGSEAPSMTPVSSKRQSRNETPDIPPAMETPTLPLDTRVRSNSAMSHTTGPTPVTPIAALTAANRPWSNSVTTPPSSAYPTRPSTGTQPHNSTGFVPTIRDSVEQRSRHDSTATYVTAQAEQSEAASGRFSGIFSSAMPPSESADAGQPYARALSPVPSARAADDTKVLFVCASLFEFNIDKARKEAGYPYLTYEQGEVFDVIAQKGELWLAKNQDDAEKNLGWIWEQHFIVLGQD</sequence>
<feature type="compositionally biased region" description="Polar residues" evidence="2">
    <location>
        <begin position="960"/>
        <end position="995"/>
    </location>
</feature>
<proteinExistence type="predicted"/>
<dbReference type="PANTHER" id="PTHR22834:SF20">
    <property type="entry name" value="SH3 DOMAIN-CONTAINING PROTEIN"/>
    <property type="match status" value="1"/>
</dbReference>
<dbReference type="FunFam" id="1.20.900.10:FF:000053">
    <property type="entry name" value="Rho guanyl nucleotide exchange factor, putative"/>
    <property type="match status" value="1"/>
</dbReference>
<reference evidence="5 6" key="1">
    <citation type="journal article" date="2016" name="Sci. Rep.">
        <title>Peltaster fructicola genome reveals evolution from an invasive phytopathogen to an ectophytic parasite.</title>
        <authorList>
            <person name="Xu C."/>
            <person name="Chen H."/>
            <person name="Gleason M.L."/>
            <person name="Xu J.R."/>
            <person name="Liu H."/>
            <person name="Zhang R."/>
            <person name="Sun G."/>
        </authorList>
    </citation>
    <scope>NUCLEOTIDE SEQUENCE [LARGE SCALE GENOMIC DNA]</scope>
    <source>
        <strain evidence="5 6">LNHT1506</strain>
    </source>
</reference>
<dbReference type="Proteomes" id="UP000503462">
    <property type="component" value="Chromosome 2"/>
</dbReference>
<dbReference type="GO" id="GO:0005737">
    <property type="term" value="C:cytoplasm"/>
    <property type="evidence" value="ECO:0007669"/>
    <property type="project" value="InterPro"/>
</dbReference>
<feature type="compositionally biased region" description="Pro residues" evidence="2">
    <location>
        <begin position="915"/>
        <end position="929"/>
    </location>
</feature>
<feature type="compositionally biased region" description="Polar residues" evidence="2">
    <location>
        <begin position="211"/>
        <end position="230"/>
    </location>
</feature>
<feature type="region of interest" description="Disordered" evidence="2">
    <location>
        <begin position="650"/>
        <end position="704"/>
    </location>
</feature>
<feature type="region of interest" description="Disordered" evidence="2">
    <location>
        <begin position="1534"/>
        <end position="1579"/>
    </location>
</feature>
<dbReference type="CDD" id="cd07589">
    <property type="entry name" value="BAR_DNMBP"/>
    <property type="match status" value="1"/>
</dbReference>
<feature type="compositionally biased region" description="Low complexity" evidence="2">
    <location>
        <begin position="467"/>
        <end position="485"/>
    </location>
</feature>
<gene>
    <name evidence="5" type="ORF">AMS68_003530</name>
</gene>
<dbReference type="EMBL" id="CP051140">
    <property type="protein sequence ID" value="QIW98012.1"/>
    <property type="molecule type" value="Genomic_DNA"/>
</dbReference>
<feature type="region of interest" description="Disordered" evidence="2">
    <location>
        <begin position="278"/>
        <end position="513"/>
    </location>
</feature>
<dbReference type="Pfam" id="PF03114">
    <property type="entry name" value="BAR"/>
    <property type="match status" value="1"/>
</dbReference>
<feature type="region of interest" description="Disordered" evidence="2">
    <location>
        <begin position="1096"/>
        <end position="1122"/>
    </location>
</feature>
<protein>
    <recommendedName>
        <fullName evidence="7">DH domain-containing protein</fullName>
    </recommendedName>
</protein>
<dbReference type="Gene3D" id="1.20.1270.60">
    <property type="entry name" value="Arfaptin homology (AH) domain/BAR domain"/>
    <property type="match status" value="1"/>
</dbReference>
<dbReference type="GO" id="GO:0031991">
    <property type="term" value="P:regulation of actomyosin contractile ring contraction"/>
    <property type="evidence" value="ECO:0007669"/>
    <property type="project" value="TreeGrafter"/>
</dbReference>
<evidence type="ECO:0008006" key="7">
    <source>
        <dbReference type="Google" id="ProtNLM"/>
    </source>
</evidence>
<feature type="compositionally biased region" description="Polar residues" evidence="2">
    <location>
        <begin position="52"/>
        <end position="65"/>
    </location>
</feature>
<evidence type="ECO:0000313" key="5">
    <source>
        <dbReference type="EMBL" id="QIW98012.1"/>
    </source>
</evidence>
<feature type="region of interest" description="Disordered" evidence="2">
    <location>
        <begin position="833"/>
        <end position="871"/>
    </location>
</feature>
<feature type="compositionally biased region" description="Polar residues" evidence="2">
    <location>
        <begin position="685"/>
        <end position="694"/>
    </location>
</feature>
<dbReference type="InterPro" id="IPR000219">
    <property type="entry name" value="DH_dom"/>
</dbReference>
<dbReference type="GO" id="GO:0005085">
    <property type="term" value="F:guanyl-nucleotide exchange factor activity"/>
    <property type="evidence" value="ECO:0007669"/>
    <property type="project" value="UniProtKB-KW"/>
</dbReference>
<dbReference type="PANTHER" id="PTHR22834">
    <property type="entry name" value="NUCLEAR FUSION PROTEIN FUS2"/>
    <property type="match status" value="1"/>
</dbReference>
<dbReference type="GO" id="GO:0032955">
    <property type="term" value="P:regulation of division septum assembly"/>
    <property type="evidence" value="ECO:0007669"/>
    <property type="project" value="TreeGrafter"/>
</dbReference>
<dbReference type="SMART" id="SM00721">
    <property type="entry name" value="BAR"/>
    <property type="match status" value="1"/>
</dbReference>
<evidence type="ECO:0000256" key="2">
    <source>
        <dbReference type="SAM" id="MobiDB-lite"/>
    </source>
</evidence>
<dbReference type="SUPFAM" id="SSF48065">
    <property type="entry name" value="DBL homology domain (DH-domain)"/>
    <property type="match status" value="1"/>
</dbReference>